<dbReference type="EMBL" id="CP151507">
    <property type="protein sequence ID" value="WZN63292.1"/>
    <property type="molecule type" value="Genomic_DNA"/>
</dbReference>
<feature type="binding site" evidence="10">
    <location>
        <position position="199"/>
    </location>
    <ligand>
        <name>L-histidine</name>
        <dbReference type="ChEBI" id="CHEBI:57595"/>
    </ligand>
</feature>
<dbReference type="InterPro" id="IPR036621">
    <property type="entry name" value="Anticodon-bd_dom_sf"/>
</dbReference>
<evidence type="ECO:0000256" key="10">
    <source>
        <dbReference type="PIRSR" id="PIRSR001549-1"/>
    </source>
</evidence>
<feature type="region of interest" description="Disordered" evidence="11">
    <location>
        <begin position="33"/>
        <end position="80"/>
    </location>
</feature>
<dbReference type="SUPFAM" id="SSF55681">
    <property type="entry name" value="Class II aaRS and biotin synthetases"/>
    <property type="match status" value="1"/>
</dbReference>
<feature type="compositionally biased region" description="Basic and acidic residues" evidence="11">
    <location>
        <begin position="53"/>
        <end position="62"/>
    </location>
</feature>
<dbReference type="PROSITE" id="PS50862">
    <property type="entry name" value="AA_TRNA_LIGASE_II"/>
    <property type="match status" value="1"/>
</dbReference>
<proteinExistence type="inferred from homology"/>
<dbReference type="HAMAP" id="MF_00127">
    <property type="entry name" value="His_tRNA_synth"/>
    <property type="match status" value="1"/>
</dbReference>
<feature type="binding site" evidence="10">
    <location>
        <position position="344"/>
    </location>
    <ligand>
        <name>L-histidine</name>
        <dbReference type="ChEBI" id="CHEBI:57595"/>
    </ligand>
</feature>
<feature type="binding site" evidence="10">
    <location>
        <position position="195"/>
    </location>
    <ligand>
        <name>L-histidine</name>
        <dbReference type="ChEBI" id="CHEBI:57595"/>
    </ligand>
</feature>
<comment type="similarity">
    <text evidence="1">Belongs to the class-II aminoacyl-tRNA synthetase family.</text>
</comment>
<name>A0AAX4PA79_9CHLO</name>
<evidence type="ECO:0000256" key="4">
    <source>
        <dbReference type="ARBA" id="ARBA00022741"/>
    </source>
</evidence>
<evidence type="ECO:0000256" key="2">
    <source>
        <dbReference type="ARBA" id="ARBA00012815"/>
    </source>
</evidence>
<keyword evidence="7" id="KW-0030">Aminoacyl-tRNA synthetase</keyword>
<dbReference type="InterPro" id="IPR004516">
    <property type="entry name" value="HisRS/HisZ"/>
</dbReference>
<keyword evidence="14" id="KW-1185">Reference proteome</keyword>
<feature type="binding site" evidence="10">
    <location>
        <position position="181"/>
    </location>
    <ligand>
        <name>L-histidine</name>
        <dbReference type="ChEBI" id="CHEBI:57595"/>
    </ligand>
</feature>
<dbReference type="EC" id="6.1.1.21" evidence="2"/>
<evidence type="ECO:0000313" key="14">
    <source>
        <dbReference type="Proteomes" id="UP001472866"/>
    </source>
</evidence>
<evidence type="ECO:0000256" key="9">
    <source>
        <dbReference type="ARBA" id="ARBA00047639"/>
    </source>
</evidence>
<gene>
    <name evidence="13" type="ORF">HKI87_07g48400</name>
</gene>
<protein>
    <recommendedName>
        <fullName evidence="2">histidine--tRNA ligase</fullName>
        <ecNumber evidence="2">6.1.1.21</ecNumber>
    </recommendedName>
    <alternativeName>
        <fullName evidence="8">Histidyl-tRNA synthetase</fullName>
    </alternativeName>
</protein>
<evidence type="ECO:0000256" key="6">
    <source>
        <dbReference type="ARBA" id="ARBA00022917"/>
    </source>
</evidence>
<feature type="domain" description="Aminoacyl-transfer RNA synthetases class-II family profile" evidence="12">
    <location>
        <begin position="80"/>
        <end position="411"/>
    </location>
</feature>
<dbReference type="GO" id="GO:0005737">
    <property type="term" value="C:cytoplasm"/>
    <property type="evidence" value="ECO:0007669"/>
    <property type="project" value="InterPro"/>
</dbReference>
<dbReference type="GO" id="GO:0004821">
    <property type="term" value="F:histidine-tRNA ligase activity"/>
    <property type="evidence" value="ECO:0007669"/>
    <property type="project" value="UniProtKB-EC"/>
</dbReference>
<dbReference type="NCBIfam" id="TIGR00442">
    <property type="entry name" value="hisS"/>
    <property type="match status" value="1"/>
</dbReference>
<feature type="compositionally biased region" description="Low complexity" evidence="11">
    <location>
        <begin position="40"/>
        <end position="52"/>
    </location>
</feature>
<dbReference type="Proteomes" id="UP001472866">
    <property type="component" value="Chromosome 07"/>
</dbReference>
<feature type="binding site" evidence="10">
    <location>
        <begin position="151"/>
        <end position="153"/>
    </location>
    <ligand>
        <name>L-histidine</name>
        <dbReference type="ChEBI" id="CHEBI:57595"/>
    </ligand>
</feature>
<dbReference type="PANTHER" id="PTHR43707">
    <property type="entry name" value="HISTIDYL-TRNA SYNTHETASE"/>
    <property type="match status" value="1"/>
</dbReference>
<dbReference type="InterPro" id="IPR015807">
    <property type="entry name" value="His-tRNA-ligase"/>
</dbReference>
<keyword evidence="4" id="KW-0547">Nucleotide-binding</keyword>
<dbReference type="InterPro" id="IPR004154">
    <property type="entry name" value="Anticodon-bd"/>
</dbReference>
<evidence type="ECO:0000259" key="12">
    <source>
        <dbReference type="PROSITE" id="PS50862"/>
    </source>
</evidence>
<dbReference type="InterPro" id="IPR006195">
    <property type="entry name" value="aa-tRNA-synth_II"/>
</dbReference>
<dbReference type="SUPFAM" id="SSF52954">
    <property type="entry name" value="Class II aaRS ABD-related"/>
    <property type="match status" value="1"/>
</dbReference>
<organism evidence="13 14">
    <name type="scientific">Chloropicon roscoffensis</name>
    <dbReference type="NCBI Taxonomy" id="1461544"/>
    <lineage>
        <taxon>Eukaryota</taxon>
        <taxon>Viridiplantae</taxon>
        <taxon>Chlorophyta</taxon>
        <taxon>Chloropicophyceae</taxon>
        <taxon>Chloropicales</taxon>
        <taxon>Chloropicaceae</taxon>
        <taxon>Chloropicon</taxon>
    </lineage>
</organism>
<dbReference type="InterPro" id="IPR045864">
    <property type="entry name" value="aa-tRNA-synth_II/BPL/LPL"/>
</dbReference>
<reference evidence="13 14" key="1">
    <citation type="submission" date="2024-03" db="EMBL/GenBank/DDBJ databases">
        <title>Complete genome sequence of the green alga Chloropicon roscoffensis RCC1871.</title>
        <authorList>
            <person name="Lemieux C."/>
            <person name="Pombert J.-F."/>
            <person name="Otis C."/>
            <person name="Turmel M."/>
        </authorList>
    </citation>
    <scope>NUCLEOTIDE SEQUENCE [LARGE SCALE GENOMIC DNA]</scope>
    <source>
        <strain evidence="13 14">RCC1871</strain>
    </source>
</reference>
<evidence type="ECO:0000256" key="11">
    <source>
        <dbReference type="SAM" id="MobiDB-lite"/>
    </source>
</evidence>
<sequence length="498" mass="55917">MRAIVQWTRGGFGGVGARQSGCVSTPAALHRRRYVRRDTSSTSHGGSPTTTTAKEKGGRRSAGELGKSSSRQMVDLKPPRGTRDFFPEEMRLRTWLFDKFRHVSWVYGFEEVDFPVLESEQLYTRKAGEEITTQLYNFEDKGGRRVSLRPELTPSLSRLVLQKGKALQLPTKWCAIGQCWRYERTTRGRRREHYQWNMDIVGVSSMEAEAEVISAIVDLFKLVGLTSEDVYIKVSNRKLLQSLIGTLGVADDLFPQVCVCVDKLGKVPREALCKELVGLGVTQDVSETIVGLVAEGTFEDYERALSPQEGGGEPEVLREIKELLEILRARGIEDWVEFDGSIVRGLAYYSGTVFEAFDREGELRAICGGGRYDHLLSTFGGTDQPMVGFGFGDAVIVELLKQKGLLPELSPEIDDIVVALDPALQRYTGQVAGKLRSLGRRVDVVLEQKKMKWVFKHGDRTNARRLIILGQEEWERGVVKVRNLAEREETEILVDDLI</sequence>
<evidence type="ECO:0000256" key="8">
    <source>
        <dbReference type="ARBA" id="ARBA00030619"/>
    </source>
</evidence>
<keyword evidence="3 13" id="KW-0436">Ligase</keyword>
<dbReference type="FunFam" id="3.40.50.800:FF:000017">
    <property type="entry name" value="Histidine--tRNA ligase chloroplastic/mitochondrial"/>
    <property type="match status" value="1"/>
</dbReference>
<dbReference type="GO" id="GO:0006427">
    <property type="term" value="P:histidyl-tRNA aminoacylation"/>
    <property type="evidence" value="ECO:0007669"/>
    <property type="project" value="InterPro"/>
</dbReference>
<dbReference type="Pfam" id="PF03129">
    <property type="entry name" value="HGTP_anticodon"/>
    <property type="match status" value="1"/>
</dbReference>
<dbReference type="GO" id="GO:0005524">
    <property type="term" value="F:ATP binding"/>
    <property type="evidence" value="ECO:0007669"/>
    <property type="project" value="UniProtKB-KW"/>
</dbReference>
<evidence type="ECO:0000256" key="5">
    <source>
        <dbReference type="ARBA" id="ARBA00022840"/>
    </source>
</evidence>
<keyword evidence="6" id="KW-0648">Protein biosynthesis</keyword>
<dbReference type="Pfam" id="PF13393">
    <property type="entry name" value="tRNA-synt_His"/>
    <property type="match status" value="1"/>
</dbReference>
<dbReference type="AlphaFoldDB" id="A0AAX4PA79"/>
<feature type="binding site" evidence="10">
    <location>
        <begin position="348"/>
        <end position="349"/>
    </location>
    <ligand>
        <name>L-histidine</name>
        <dbReference type="ChEBI" id="CHEBI:57595"/>
    </ligand>
</feature>
<evidence type="ECO:0000256" key="7">
    <source>
        <dbReference type="ARBA" id="ARBA00023146"/>
    </source>
</evidence>
<evidence type="ECO:0000256" key="1">
    <source>
        <dbReference type="ARBA" id="ARBA00008226"/>
    </source>
</evidence>
<dbReference type="Gene3D" id="3.40.50.800">
    <property type="entry name" value="Anticodon-binding domain"/>
    <property type="match status" value="1"/>
</dbReference>
<dbReference type="CDD" id="cd00773">
    <property type="entry name" value="HisRS-like_core"/>
    <property type="match status" value="1"/>
</dbReference>
<evidence type="ECO:0000256" key="3">
    <source>
        <dbReference type="ARBA" id="ARBA00022598"/>
    </source>
</evidence>
<keyword evidence="5" id="KW-0067">ATP-binding</keyword>
<dbReference type="FunFam" id="3.30.930.10:FF:000054">
    <property type="entry name" value="Histidine--tRNA ligase chloroplastic/mitochondrial"/>
    <property type="match status" value="1"/>
</dbReference>
<dbReference type="InterPro" id="IPR041715">
    <property type="entry name" value="HisRS-like_core"/>
</dbReference>
<evidence type="ECO:0000313" key="13">
    <source>
        <dbReference type="EMBL" id="WZN63292.1"/>
    </source>
</evidence>
<comment type="catalytic activity">
    <reaction evidence="9">
        <text>tRNA(His) + L-histidine + ATP = L-histidyl-tRNA(His) + AMP + diphosphate + H(+)</text>
        <dbReference type="Rhea" id="RHEA:17313"/>
        <dbReference type="Rhea" id="RHEA-COMP:9665"/>
        <dbReference type="Rhea" id="RHEA-COMP:9689"/>
        <dbReference type="ChEBI" id="CHEBI:15378"/>
        <dbReference type="ChEBI" id="CHEBI:30616"/>
        <dbReference type="ChEBI" id="CHEBI:33019"/>
        <dbReference type="ChEBI" id="CHEBI:57595"/>
        <dbReference type="ChEBI" id="CHEBI:78442"/>
        <dbReference type="ChEBI" id="CHEBI:78527"/>
        <dbReference type="ChEBI" id="CHEBI:456215"/>
        <dbReference type="EC" id="6.1.1.21"/>
    </reaction>
</comment>
<dbReference type="PIRSF" id="PIRSF001549">
    <property type="entry name" value="His-tRNA_synth"/>
    <property type="match status" value="1"/>
</dbReference>
<accession>A0AAX4PA79</accession>
<dbReference type="Gene3D" id="3.30.930.10">
    <property type="entry name" value="Bira Bifunctional Protein, Domain 2"/>
    <property type="match status" value="1"/>
</dbReference>
<dbReference type="PANTHER" id="PTHR43707:SF1">
    <property type="entry name" value="HISTIDINE--TRNA LIGASE, MITOCHONDRIAL-RELATED"/>
    <property type="match status" value="1"/>
</dbReference>